<evidence type="ECO:0000256" key="14">
    <source>
        <dbReference type="ARBA" id="ARBA00023242"/>
    </source>
</evidence>
<feature type="region of interest" description="Disordered" evidence="19">
    <location>
        <begin position="69"/>
        <end position="103"/>
    </location>
</feature>
<comment type="similarity">
    <text evidence="4">Belongs to the DASH complex DUO1 family.</text>
</comment>
<keyword evidence="16" id="KW-0137">Centromere</keyword>
<evidence type="ECO:0000313" key="20">
    <source>
        <dbReference type="EMBL" id="KJA19894.1"/>
    </source>
</evidence>
<dbReference type="GO" id="GO:0051301">
    <property type="term" value="P:cell division"/>
    <property type="evidence" value="ECO:0007669"/>
    <property type="project" value="UniProtKB-KW"/>
</dbReference>
<evidence type="ECO:0000256" key="18">
    <source>
        <dbReference type="ARBA" id="ARBA00044358"/>
    </source>
</evidence>
<organism evidence="20 21">
    <name type="scientific">Hypholoma sublateritium (strain FD-334 SS-4)</name>
    <dbReference type="NCBI Taxonomy" id="945553"/>
    <lineage>
        <taxon>Eukaryota</taxon>
        <taxon>Fungi</taxon>
        <taxon>Dikarya</taxon>
        <taxon>Basidiomycota</taxon>
        <taxon>Agaricomycotina</taxon>
        <taxon>Agaricomycetes</taxon>
        <taxon>Agaricomycetidae</taxon>
        <taxon>Agaricales</taxon>
        <taxon>Agaricineae</taxon>
        <taxon>Strophariaceae</taxon>
        <taxon>Hypholoma</taxon>
    </lineage>
</organism>
<keyword evidence="11" id="KW-0995">Kinetochore</keyword>
<evidence type="ECO:0000256" key="17">
    <source>
        <dbReference type="ARBA" id="ARBA00044152"/>
    </source>
</evidence>
<dbReference type="AlphaFoldDB" id="A0A0D2NLW4"/>
<dbReference type="GO" id="GO:0007059">
    <property type="term" value="P:chromosome segregation"/>
    <property type="evidence" value="ECO:0007669"/>
    <property type="project" value="UniProtKB-KW"/>
</dbReference>
<keyword evidence="9" id="KW-0498">Mitosis</keyword>
<comment type="subcellular location">
    <subcellularLocation>
        <location evidence="3">Chromosome</location>
        <location evidence="3">Centromere</location>
        <location evidence="3">Kinetochore</location>
    </subcellularLocation>
    <subcellularLocation>
        <location evidence="2">Cytoplasm</location>
        <location evidence="2">Cytoskeleton</location>
        <location evidence="2">Spindle</location>
    </subcellularLocation>
    <subcellularLocation>
        <location evidence="1">Nucleus</location>
    </subcellularLocation>
</comment>
<keyword evidence="10" id="KW-0159">Chromosome partition</keyword>
<dbReference type="GO" id="GO:0000278">
    <property type="term" value="P:mitotic cell cycle"/>
    <property type="evidence" value="ECO:0007669"/>
    <property type="project" value="InterPro"/>
</dbReference>
<proteinExistence type="inferred from homology"/>
<evidence type="ECO:0000313" key="21">
    <source>
        <dbReference type="Proteomes" id="UP000054270"/>
    </source>
</evidence>
<feature type="compositionally biased region" description="Basic and acidic residues" evidence="19">
    <location>
        <begin position="225"/>
        <end position="245"/>
    </location>
</feature>
<keyword evidence="12" id="KW-0175">Coiled coil</keyword>
<dbReference type="EMBL" id="KN817572">
    <property type="protein sequence ID" value="KJA19894.1"/>
    <property type="molecule type" value="Genomic_DNA"/>
</dbReference>
<keyword evidence="7" id="KW-0132">Cell division</keyword>
<dbReference type="InterPro" id="IPR013960">
    <property type="entry name" value="DASH_Duo1"/>
</dbReference>
<evidence type="ECO:0000256" key="4">
    <source>
        <dbReference type="ARBA" id="ARBA00005366"/>
    </source>
</evidence>
<evidence type="ECO:0000256" key="15">
    <source>
        <dbReference type="ARBA" id="ARBA00023306"/>
    </source>
</evidence>
<keyword evidence="14" id="KW-0539">Nucleus</keyword>
<dbReference type="GO" id="GO:0042729">
    <property type="term" value="C:DASH complex"/>
    <property type="evidence" value="ECO:0007669"/>
    <property type="project" value="InterPro"/>
</dbReference>
<gene>
    <name evidence="20" type="ORF">HYPSUDRAFT_43764</name>
</gene>
<dbReference type="OMA" id="DETMTQE"/>
<protein>
    <recommendedName>
        <fullName evidence="17">DASH complex subunit DUO1</fullName>
    </recommendedName>
    <alternativeName>
        <fullName evidence="18">Outer kinetochore protein DUO1</fullName>
    </alternativeName>
</protein>
<evidence type="ECO:0000256" key="3">
    <source>
        <dbReference type="ARBA" id="ARBA00004629"/>
    </source>
</evidence>
<keyword evidence="5" id="KW-0158">Chromosome</keyword>
<evidence type="ECO:0000256" key="2">
    <source>
        <dbReference type="ARBA" id="ARBA00004186"/>
    </source>
</evidence>
<evidence type="ECO:0000256" key="13">
    <source>
        <dbReference type="ARBA" id="ARBA00023212"/>
    </source>
</evidence>
<dbReference type="Proteomes" id="UP000054270">
    <property type="component" value="Unassembled WGS sequence"/>
</dbReference>
<name>A0A0D2NLW4_HYPSF</name>
<keyword evidence="6" id="KW-0963">Cytoplasm</keyword>
<feature type="region of interest" description="Disordered" evidence="19">
    <location>
        <begin position="225"/>
        <end position="248"/>
    </location>
</feature>
<reference evidence="21" key="1">
    <citation type="submission" date="2014-04" db="EMBL/GenBank/DDBJ databases">
        <title>Evolutionary Origins and Diversification of the Mycorrhizal Mutualists.</title>
        <authorList>
            <consortium name="DOE Joint Genome Institute"/>
            <consortium name="Mycorrhizal Genomics Consortium"/>
            <person name="Kohler A."/>
            <person name="Kuo A."/>
            <person name="Nagy L.G."/>
            <person name="Floudas D."/>
            <person name="Copeland A."/>
            <person name="Barry K.W."/>
            <person name="Cichocki N."/>
            <person name="Veneault-Fourrey C."/>
            <person name="LaButti K."/>
            <person name="Lindquist E.A."/>
            <person name="Lipzen A."/>
            <person name="Lundell T."/>
            <person name="Morin E."/>
            <person name="Murat C."/>
            <person name="Riley R."/>
            <person name="Ohm R."/>
            <person name="Sun H."/>
            <person name="Tunlid A."/>
            <person name="Henrissat B."/>
            <person name="Grigoriev I.V."/>
            <person name="Hibbett D.S."/>
            <person name="Martin F."/>
        </authorList>
    </citation>
    <scope>NUCLEOTIDE SEQUENCE [LARGE SCALE GENOMIC DNA]</scope>
    <source>
        <strain evidence="21">FD-334 SS-4</strain>
    </source>
</reference>
<keyword evidence="21" id="KW-1185">Reference proteome</keyword>
<evidence type="ECO:0000256" key="8">
    <source>
        <dbReference type="ARBA" id="ARBA00022701"/>
    </source>
</evidence>
<sequence length="285" mass="32212">MADYSDSSSIDINASASESRLLSLDSPILSSINPYFNAGSCGEALSLSDLSLSDQTAITEKPFSLLARAESEPAAPTHNPQTTNPDARDENLSENSDDVFEKESLEKIQQQTTKLREEKLQSDIFILKKLNASFGLFIEALQDTGFASRRIAAQLEQTNDLLDKYVDILSKSEDFSRLIFDEQWHGADNDEETIERERLEEEKRIRQEKEAEALRAEQEFLRVEKEKEGQRRREETERVEREKSGKAIRGSIRGVRGTRASMRGIRGSALPRPGMHWFPISVSLT</sequence>
<evidence type="ECO:0000256" key="11">
    <source>
        <dbReference type="ARBA" id="ARBA00022838"/>
    </source>
</evidence>
<dbReference type="PANTHER" id="PTHR28216:SF1">
    <property type="entry name" value="DASH COMPLEX SUBUNIT DUO1"/>
    <property type="match status" value="1"/>
</dbReference>
<keyword evidence="8" id="KW-0493">Microtubule</keyword>
<keyword evidence="15" id="KW-0131">Cell cycle</keyword>
<evidence type="ECO:0000256" key="9">
    <source>
        <dbReference type="ARBA" id="ARBA00022776"/>
    </source>
</evidence>
<evidence type="ECO:0000256" key="16">
    <source>
        <dbReference type="ARBA" id="ARBA00023328"/>
    </source>
</evidence>
<dbReference type="GO" id="GO:0005874">
    <property type="term" value="C:microtubule"/>
    <property type="evidence" value="ECO:0007669"/>
    <property type="project" value="UniProtKB-KW"/>
</dbReference>
<evidence type="ECO:0000256" key="1">
    <source>
        <dbReference type="ARBA" id="ARBA00004123"/>
    </source>
</evidence>
<evidence type="ECO:0000256" key="10">
    <source>
        <dbReference type="ARBA" id="ARBA00022829"/>
    </source>
</evidence>
<keyword evidence="13" id="KW-0206">Cytoskeleton</keyword>
<evidence type="ECO:0000256" key="19">
    <source>
        <dbReference type="SAM" id="MobiDB-lite"/>
    </source>
</evidence>
<accession>A0A0D2NLW4</accession>
<evidence type="ECO:0000256" key="12">
    <source>
        <dbReference type="ARBA" id="ARBA00023054"/>
    </source>
</evidence>
<dbReference type="STRING" id="945553.A0A0D2NLW4"/>
<evidence type="ECO:0000256" key="5">
    <source>
        <dbReference type="ARBA" id="ARBA00022454"/>
    </source>
</evidence>
<dbReference type="GO" id="GO:0072686">
    <property type="term" value="C:mitotic spindle"/>
    <property type="evidence" value="ECO:0007669"/>
    <property type="project" value="InterPro"/>
</dbReference>
<dbReference type="PANTHER" id="PTHR28216">
    <property type="entry name" value="DASH COMPLEX SUBUNIT DUO1"/>
    <property type="match status" value="1"/>
</dbReference>
<dbReference type="OrthoDB" id="5599235at2759"/>
<dbReference type="Pfam" id="PF08651">
    <property type="entry name" value="DASH_Duo1"/>
    <property type="match status" value="1"/>
</dbReference>
<evidence type="ECO:0000256" key="7">
    <source>
        <dbReference type="ARBA" id="ARBA00022618"/>
    </source>
</evidence>
<evidence type="ECO:0000256" key="6">
    <source>
        <dbReference type="ARBA" id="ARBA00022490"/>
    </source>
</evidence>